<reference evidence="5" key="1">
    <citation type="submission" date="2021-02" db="EMBL/GenBank/DDBJ databases">
        <authorList>
            <person name="Dougan E. K."/>
            <person name="Rhodes N."/>
            <person name="Thang M."/>
            <person name="Chan C."/>
        </authorList>
    </citation>
    <scope>NUCLEOTIDE SEQUENCE</scope>
</reference>
<dbReference type="PANTHER" id="PTHR47936">
    <property type="entry name" value="PPR_LONG DOMAIN-CONTAINING PROTEIN"/>
    <property type="match status" value="1"/>
</dbReference>
<dbReference type="PROSITE" id="PS51375">
    <property type="entry name" value="PPR"/>
    <property type="match status" value="6"/>
</dbReference>
<feature type="repeat" description="PPR" evidence="2">
    <location>
        <begin position="385"/>
        <end position="419"/>
    </location>
</feature>
<organism evidence="5 6">
    <name type="scientific">Polarella glacialis</name>
    <name type="common">Dinoflagellate</name>
    <dbReference type="NCBI Taxonomy" id="89957"/>
    <lineage>
        <taxon>Eukaryota</taxon>
        <taxon>Sar</taxon>
        <taxon>Alveolata</taxon>
        <taxon>Dinophyceae</taxon>
        <taxon>Suessiales</taxon>
        <taxon>Suessiaceae</taxon>
        <taxon>Polarella</taxon>
    </lineage>
</organism>
<dbReference type="InterPro" id="IPR020103">
    <property type="entry name" value="PsdUridine_synth_cat_dom_sf"/>
</dbReference>
<dbReference type="GO" id="GO:0001522">
    <property type="term" value="P:pseudouridine synthesis"/>
    <property type="evidence" value="ECO:0007669"/>
    <property type="project" value="InterPro"/>
</dbReference>
<dbReference type="EMBL" id="CAJNNV010001771">
    <property type="protein sequence ID" value="CAE8585779.1"/>
    <property type="molecule type" value="Genomic_DNA"/>
</dbReference>
<dbReference type="Gene3D" id="3.30.2350.10">
    <property type="entry name" value="Pseudouridine synthase"/>
    <property type="match status" value="1"/>
</dbReference>
<dbReference type="InterPro" id="IPR002885">
    <property type="entry name" value="PPR_rpt"/>
</dbReference>
<keyword evidence="1" id="KW-0677">Repeat</keyword>
<feature type="repeat" description="PPR" evidence="2">
    <location>
        <begin position="350"/>
        <end position="384"/>
    </location>
</feature>
<dbReference type="Pfam" id="PF00849">
    <property type="entry name" value="PseudoU_synth_2"/>
    <property type="match status" value="1"/>
</dbReference>
<dbReference type="Gene3D" id="1.25.40.10">
    <property type="entry name" value="Tetratricopeptide repeat domain"/>
    <property type="match status" value="4"/>
</dbReference>
<evidence type="ECO:0000256" key="1">
    <source>
        <dbReference type="ARBA" id="ARBA00022737"/>
    </source>
</evidence>
<feature type="repeat" description="PPR" evidence="2">
    <location>
        <begin position="209"/>
        <end position="244"/>
    </location>
</feature>
<evidence type="ECO:0000313" key="5">
    <source>
        <dbReference type="EMBL" id="CAE8685562.1"/>
    </source>
</evidence>
<evidence type="ECO:0000313" key="6">
    <source>
        <dbReference type="Proteomes" id="UP000626109"/>
    </source>
</evidence>
<name>A0A813JVY9_POLGL</name>
<sequence>MACHTGEFPRAFPVARAADGLSISRSGFGWAASGPSAYRPPLASPRWRSCRTEEQKAARLASRQLERTTPALSPELKLLLAVGPDPGEDEVRDILEKDLSNWKNPKFATSVFSGLAEHRLPYTAIKLLHAMLACRVDVNVFHLNAAIAACSKAGEWQLALGLLKNAPLVKCSPNDRSFNAAISACSSRGQWHVAFSLLQEMPEVRVAPSEVSYNAAISSCQARDDKWQLALRLLCEMPQATLRPSQISFSATMSVCVQGGVWRLALLLLSDVAQLSVTPDRITQNSGITACRIGGQWQLALSCLAAMPEMRVSPNEVSYNAAISACEKSAQWQHALCCLSSMPRQRAAPDGISYNAAISACEKGGQWQVVLSLLCRMRVLSVESDVVTYNSAMSACDKGGEWQPALHLFSTMVDLGLMPDAISHNAAISACATSCKWPMAVRLLSKMHAARATPDAISFSASISACERAAQWPVALLLLSCMSERSVKTDVIALSAVISACSKGDYWQQALQLFDGMECSLMPDRIVYNTAISACEKGAQWQTALRLLSGMPAMRIVRDVISCSVTISACEKGYQWQLALSLLGNMPGMRVVPNQITYNAAISACEKGDRIDIAIQLLRECKKKGIAQSLSSIPWAIARLGISDPHVIQSAFSEALVQLRASAGHSPRELSTLAWAAAMLDVSDPELSSALVQQVIPRIQDFDVEELLLVAWGAAASFAVDQELFQAIQEELLGRLSKFDARRFPELGRNKFIQGTLGVIWACNHAGLLSEQFLESTRKAIRQTGKEMDIERGTSMSQAHLSLETSIDSSLLQGQPQIALDLADRFVVLKPPDWEVADQHTELQLSSFVQSSLGVRASMPILWDSEHGCGFVHRLDVPSSGLILGAKSYEAYFDLQVQLRAGEISRDYLVLCHGWMRPRSEIEARVTWRDAGSPTASGLQGKPSRTRLKVTAHVVPQQLPSVALSLVAIRIATGRRHQIRSHLSHVGHPTVCDGKYTASPTFQSDSTWLCERNFLHRYRLAFSDASRVRQEVMVPIPADLLSSLNKLSAKERASEGAMHLWLSGLGPRDWEECAPLPCSSKRKASKEGDARPHHLQCCSKRLRKGQPAAACTEHS</sequence>
<protein>
    <recommendedName>
        <fullName evidence="3">Pseudouridine synthase RsuA/RluA-like domain-containing protein</fullName>
    </recommendedName>
</protein>
<feature type="repeat" description="PPR" evidence="2">
    <location>
        <begin position="594"/>
        <end position="628"/>
    </location>
</feature>
<dbReference type="InterPro" id="IPR006145">
    <property type="entry name" value="PsdUridine_synth_RsuA/RluA"/>
</dbReference>
<feature type="domain" description="Pseudouridine synthase RsuA/RluA-like" evidence="3">
    <location>
        <begin position="865"/>
        <end position="985"/>
    </location>
</feature>
<dbReference type="SUPFAM" id="SSF55120">
    <property type="entry name" value="Pseudouridine synthase"/>
    <property type="match status" value="1"/>
</dbReference>
<keyword evidence="7" id="KW-1185">Reference proteome</keyword>
<proteinExistence type="predicted"/>
<dbReference type="Pfam" id="PF01535">
    <property type="entry name" value="PPR"/>
    <property type="match status" value="3"/>
</dbReference>
<dbReference type="Pfam" id="PF13041">
    <property type="entry name" value="PPR_2"/>
    <property type="match status" value="1"/>
</dbReference>
<evidence type="ECO:0000259" key="3">
    <source>
        <dbReference type="Pfam" id="PF00849"/>
    </source>
</evidence>
<dbReference type="OrthoDB" id="428753at2759"/>
<dbReference type="AlphaFoldDB" id="A0A813JVY9"/>
<dbReference type="Proteomes" id="UP000654075">
    <property type="component" value="Unassembled WGS sequence"/>
</dbReference>
<dbReference type="CDD" id="cd02869">
    <property type="entry name" value="PseudoU_synth_RluA_like"/>
    <property type="match status" value="1"/>
</dbReference>
<dbReference type="Proteomes" id="UP000626109">
    <property type="component" value="Unassembled WGS sequence"/>
</dbReference>
<dbReference type="EMBL" id="CAJNNW010026461">
    <property type="protein sequence ID" value="CAE8685562.1"/>
    <property type="molecule type" value="Genomic_DNA"/>
</dbReference>
<dbReference type="Pfam" id="PF13812">
    <property type="entry name" value="PPR_3"/>
    <property type="match status" value="2"/>
</dbReference>
<gene>
    <name evidence="4" type="ORF">PGLA1383_LOCUS4682</name>
    <name evidence="5" type="ORF">PGLA2088_LOCUS24528</name>
</gene>
<feature type="repeat" description="PPR" evidence="2">
    <location>
        <begin position="174"/>
        <end position="208"/>
    </location>
</feature>
<dbReference type="GO" id="GO:0009982">
    <property type="term" value="F:pseudouridine synthase activity"/>
    <property type="evidence" value="ECO:0007669"/>
    <property type="project" value="InterPro"/>
</dbReference>
<evidence type="ECO:0000313" key="7">
    <source>
        <dbReference type="Proteomes" id="UP000654075"/>
    </source>
</evidence>
<accession>A0A813JVY9</accession>
<dbReference type="InterPro" id="IPR011990">
    <property type="entry name" value="TPR-like_helical_dom_sf"/>
</dbReference>
<dbReference type="NCBIfam" id="TIGR00756">
    <property type="entry name" value="PPR"/>
    <property type="match status" value="1"/>
</dbReference>
<dbReference type="PANTHER" id="PTHR47936:SF1">
    <property type="entry name" value="PENTATRICOPEPTIDE REPEAT-CONTAINING PROTEIN GUN1, CHLOROPLASTIC"/>
    <property type="match status" value="1"/>
</dbReference>
<evidence type="ECO:0000313" key="4">
    <source>
        <dbReference type="EMBL" id="CAE8585779.1"/>
    </source>
</evidence>
<feature type="repeat" description="PPR" evidence="2">
    <location>
        <begin position="315"/>
        <end position="349"/>
    </location>
</feature>
<dbReference type="GO" id="GO:0003723">
    <property type="term" value="F:RNA binding"/>
    <property type="evidence" value="ECO:0007669"/>
    <property type="project" value="InterPro"/>
</dbReference>
<comment type="caution">
    <text evidence="5">The sequence shown here is derived from an EMBL/GenBank/DDBJ whole genome shotgun (WGS) entry which is preliminary data.</text>
</comment>
<evidence type="ECO:0000256" key="2">
    <source>
        <dbReference type="PROSITE-ProRule" id="PRU00708"/>
    </source>
</evidence>